<dbReference type="Gene3D" id="1.10.150.130">
    <property type="match status" value="1"/>
</dbReference>
<keyword evidence="8" id="KW-1185">Reference proteome</keyword>
<dbReference type="EMBL" id="JBHUML010000002">
    <property type="protein sequence ID" value="MFD2704726.1"/>
    <property type="molecule type" value="Genomic_DNA"/>
</dbReference>
<evidence type="ECO:0000259" key="6">
    <source>
        <dbReference type="PROSITE" id="PS51900"/>
    </source>
</evidence>
<evidence type="ECO:0000256" key="1">
    <source>
        <dbReference type="ARBA" id="ARBA00022908"/>
    </source>
</evidence>
<protein>
    <submittedName>
        <fullName evidence="7">Tyrosine-type recombinase/integrase</fullName>
    </submittedName>
</protein>
<dbReference type="InterPro" id="IPR010998">
    <property type="entry name" value="Integrase_recombinase_N"/>
</dbReference>
<evidence type="ECO:0000313" key="8">
    <source>
        <dbReference type="Proteomes" id="UP001597520"/>
    </source>
</evidence>
<evidence type="ECO:0000313" key="7">
    <source>
        <dbReference type="EMBL" id="MFD2704726.1"/>
    </source>
</evidence>
<dbReference type="PANTHER" id="PTHR30349">
    <property type="entry name" value="PHAGE INTEGRASE-RELATED"/>
    <property type="match status" value="1"/>
</dbReference>
<evidence type="ECO:0000256" key="3">
    <source>
        <dbReference type="ARBA" id="ARBA00023172"/>
    </source>
</evidence>
<keyword evidence="1" id="KW-0229">DNA integration</keyword>
<feature type="domain" description="Tyr recombinase" evidence="5">
    <location>
        <begin position="120"/>
        <end position="329"/>
    </location>
</feature>
<evidence type="ECO:0000259" key="5">
    <source>
        <dbReference type="PROSITE" id="PS51898"/>
    </source>
</evidence>
<dbReference type="SUPFAM" id="SSF56349">
    <property type="entry name" value="DNA breaking-rejoining enzymes"/>
    <property type="match status" value="1"/>
</dbReference>
<dbReference type="CDD" id="cd00397">
    <property type="entry name" value="DNA_BRE_C"/>
    <property type="match status" value="1"/>
</dbReference>
<gene>
    <name evidence="7" type="ORF">ACFSUB_04550</name>
</gene>
<dbReference type="InterPro" id="IPR011010">
    <property type="entry name" value="DNA_brk_join_enz"/>
</dbReference>
<comment type="caution">
    <text evidence="7">The sequence shown here is derived from an EMBL/GenBank/DDBJ whole genome shotgun (WGS) entry which is preliminary data.</text>
</comment>
<evidence type="ECO:0000256" key="2">
    <source>
        <dbReference type="ARBA" id="ARBA00023125"/>
    </source>
</evidence>
<feature type="domain" description="Core-binding (CB)" evidence="6">
    <location>
        <begin position="6"/>
        <end position="96"/>
    </location>
</feature>
<dbReference type="Proteomes" id="UP001597520">
    <property type="component" value="Unassembled WGS sequence"/>
</dbReference>
<dbReference type="PANTHER" id="PTHR30349:SF86">
    <property type="entry name" value="INTEGRASE_RECOMBINASE AQ_AA09-RELATED"/>
    <property type="match status" value="1"/>
</dbReference>
<dbReference type="Pfam" id="PF00589">
    <property type="entry name" value="Phage_integrase"/>
    <property type="match status" value="1"/>
</dbReference>
<dbReference type="Gene3D" id="1.10.443.10">
    <property type="entry name" value="Intergrase catalytic core"/>
    <property type="match status" value="1"/>
</dbReference>
<dbReference type="Pfam" id="PF13495">
    <property type="entry name" value="Phage_int_SAM_4"/>
    <property type="match status" value="1"/>
</dbReference>
<dbReference type="RefSeq" id="WP_380712001.1">
    <property type="nucleotide sequence ID" value="NZ_JBHUML010000002.1"/>
</dbReference>
<reference evidence="8" key="1">
    <citation type="journal article" date="2019" name="Int. J. Syst. Evol. Microbiol.">
        <title>The Global Catalogue of Microorganisms (GCM) 10K type strain sequencing project: providing services to taxonomists for standard genome sequencing and annotation.</title>
        <authorList>
            <consortium name="The Broad Institute Genomics Platform"/>
            <consortium name="The Broad Institute Genome Sequencing Center for Infectious Disease"/>
            <person name="Wu L."/>
            <person name="Ma J."/>
        </authorList>
    </citation>
    <scope>NUCLEOTIDE SEQUENCE [LARGE SCALE GENOMIC DNA]</scope>
    <source>
        <strain evidence="8">KCTC 33792</strain>
    </source>
</reference>
<proteinExistence type="predicted"/>
<dbReference type="InterPro" id="IPR002104">
    <property type="entry name" value="Integrase_catalytic"/>
</dbReference>
<sequence>MTDNMYVLPAPAQEFLEFLKARGRKDSTITRYHYDLADFFRFVEVSAGVDHLSALDAAATRRIEEYFAFLAQSRHYQKRTIKRIHTVLKQHFEFLHSTGRQKNNPMKAFDLEDLTGDAFTSDDLIHPSEEKKLMETLQSDAGLSEKQAAARPLLAPRNLVIIRWFLYYGLRLQELASLCLKDMNQGQGQLFIPESTGNPRVVSLSKKDQSLLYHYFQVIPKPVRPFLENHPVFAAFDFQRRTYRWSYEEDRPKQLTEVAVQKMIRTERKRAGIERSISSKHLRNTFIVRALESGQRPEDIKETLGLNTVLTLTKYIDYAARNNNGSQTSNF</sequence>
<keyword evidence="3" id="KW-0233">DNA recombination</keyword>
<organism evidence="7 8">
    <name type="scientific">Salibacterium lacus</name>
    <dbReference type="NCBI Taxonomy" id="1898109"/>
    <lineage>
        <taxon>Bacteria</taxon>
        <taxon>Bacillati</taxon>
        <taxon>Bacillota</taxon>
        <taxon>Bacilli</taxon>
        <taxon>Bacillales</taxon>
        <taxon>Bacillaceae</taxon>
    </lineage>
</organism>
<dbReference type="InterPro" id="IPR004107">
    <property type="entry name" value="Integrase_SAM-like_N"/>
</dbReference>
<dbReference type="PROSITE" id="PS51900">
    <property type="entry name" value="CB"/>
    <property type="match status" value="1"/>
</dbReference>
<dbReference type="PROSITE" id="PS51898">
    <property type="entry name" value="TYR_RECOMBINASE"/>
    <property type="match status" value="1"/>
</dbReference>
<dbReference type="InterPro" id="IPR050090">
    <property type="entry name" value="Tyrosine_recombinase_XerCD"/>
</dbReference>
<keyword evidence="2 4" id="KW-0238">DNA-binding</keyword>
<evidence type="ECO:0000256" key="4">
    <source>
        <dbReference type="PROSITE-ProRule" id="PRU01248"/>
    </source>
</evidence>
<dbReference type="InterPro" id="IPR013762">
    <property type="entry name" value="Integrase-like_cat_sf"/>
</dbReference>
<name>A0ABW5SYF7_9BACI</name>
<dbReference type="InterPro" id="IPR044068">
    <property type="entry name" value="CB"/>
</dbReference>
<accession>A0ABW5SYF7</accession>